<proteinExistence type="predicted"/>
<dbReference type="Pfam" id="PF00176">
    <property type="entry name" value="SNF2-rel_dom"/>
    <property type="match status" value="1"/>
</dbReference>
<dbReference type="InterPro" id="IPR027417">
    <property type="entry name" value="P-loop_NTPase"/>
</dbReference>
<keyword evidence="1" id="KW-0547">Nucleotide-binding</keyword>
<feature type="domain" description="SNF2 N-terminal" evidence="5">
    <location>
        <begin position="167"/>
        <end position="239"/>
    </location>
</feature>
<evidence type="ECO:0000256" key="4">
    <source>
        <dbReference type="ARBA" id="ARBA00022840"/>
    </source>
</evidence>
<evidence type="ECO:0000313" key="7">
    <source>
        <dbReference type="Proteomes" id="UP000594261"/>
    </source>
</evidence>
<dbReference type="GO" id="GO:0006281">
    <property type="term" value="P:DNA repair"/>
    <property type="evidence" value="ECO:0007669"/>
    <property type="project" value="TreeGrafter"/>
</dbReference>
<dbReference type="InterPro" id="IPR050628">
    <property type="entry name" value="SNF2_RAD54_helicase_TF"/>
</dbReference>
<dbReference type="GO" id="GO:0004386">
    <property type="term" value="F:helicase activity"/>
    <property type="evidence" value="ECO:0007669"/>
    <property type="project" value="UniProtKB-KW"/>
</dbReference>
<dbReference type="InterPro" id="IPR000330">
    <property type="entry name" value="SNF2_N"/>
</dbReference>
<dbReference type="Proteomes" id="UP000594261">
    <property type="component" value="Chromosome 11"/>
</dbReference>
<dbReference type="GO" id="GO:0008094">
    <property type="term" value="F:ATP-dependent activity, acting on DNA"/>
    <property type="evidence" value="ECO:0007669"/>
    <property type="project" value="TreeGrafter"/>
</dbReference>
<reference evidence="6 7" key="1">
    <citation type="journal article" date="2016" name="G3 (Bethesda)">
        <title>First Draft Assembly and Annotation of the Genome of a California Endemic Oak Quercus lobata Nee (Fagaceae).</title>
        <authorList>
            <person name="Sork V.L."/>
            <person name="Fitz-Gibbon S.T."/>
            <person name="Puiu D."/>
            <person name="Crepeau M."/>
            <person name="Gugger P.F."/>
            <person name="Sherman R."/>
            <person name="Stevens K."/>
            <person name="Langley C.H."/>
            <person name="Pellegrini M."/>
            <person name="Salzberg S.L."/>
        </authorList>
    </citation>
    <scope>NUCLEOTIDE SEQUENCE [LARGE SCALE GENOMIC DNA]</scope>
    <source>
        <strain evidence="6 7">cv. SW786</strain>
    </source>
</reference>
<evidence type="ECO:0000256" key="3">
    <source>
        <dbReference type="ARBA" id="ARBA00022806"/>
    </source>
</evidence>
<evidence type="ECO:0000259" key="5">
    <source>
        <dbReference type="Pfam" id="PF00176"/>
    </source>
</evidence>
<dbReference type="EMBL" id="LRBV02000011">
    <property type="status" value="NOT_ANNOTATED_CDS"/>
    <property type="molecule type" value="Genomic_DNA"/>
</dbReference>
<evidence type="ECO:0000313" key="6">
    <source>
        <dbReference type="EnsemblPlants" id="QL11p004347:mrna"/>
    </source>
</evidence>
<name>A0A7N2MVI5_QUELO</name>
<dbReference type="InParanoid" id="A0A7N2MVI5"/>
<keyword evidence="4" id="KW-0067">ATP-binding</keyword>
<sequence length="239" mass="26898">MVVPITTPIQTLKSYFSDNGLKLFPNDADDAKSGILDKLFGHSLRKLEALEAPKHVIKAQLYLHQKEALFWLVKRERSEDLPLFWKEENDGPFSNSLNDSVSKIRLILGGGIFTNESDLGKMLSLLSLIGSDKVVNEEDGSVTENPCSDFQEDNSNRVSGFYVFGLVNTVLHNNDIVLTTYSTLLENDCKKRTCSAMDKIVWWRVIYDKAHELKSTGETNKAVTNLQAQRMWVVTGTPI</sequence>
<accession>A0A7N2MVI5</accession>
<dbReference type="EnsemblPlants" id="QL11p004347:mrna">
    <property type="protein sequence ID" value="QL11p004347:mrna"/>
    <property type="gene ID" value="QL11p004347"/>
</dbReference>
<reference evidence="6" key="2">
    <citation type="submission" date="2021-01" db="UniProtKB">
        <authorList>
            <consortium name="EnsemblPlants"/>
        </authorList>
    </citation>
    <scope>IDENTIFICATION</scope>
</reference>
<dbReference type="InterPro" id="IPR038718">
    <property type="entry name" value="SNF2-like_sf"/>
</dbReference>
<evidence type="ECO:0000256" key="1">
    <source>
        <dbReference type="ARBA" id="ARBA00022741"/>
    </source>
</evidence>
<dbReference type="SUPFAM" id="SSF52540">
    <property type="entry name" value="P-loop containing nucleoside triphosphate hydrolases"/>
    <property type="match status" value="1"/>
</dbReference>
<dbReference type="GO" id="GO:0016787">
    <property type="term" value="F:hydrolase activity"/>
    <property type="evidence" value="ECO:0007669"/>
    <property type="project" value="UniProtKB-KW"/>
</dbReference>
<organism evidence="6 7">
    <name type="scientific">Quercus lobata</name>
    <name type="common">Valley oak</name>
    <dbReference type="NCBI Taxonomy" id="97700"/>
    <lineage>
        <taxon>Eukaryota</taxon>
        <taxon>Viridiplantae</taxon>
        <taxon>Streptophyta</taxon>
        <taxon>Embryophyta</taxon>
        <taxon>Tracheophyta</taxon>
        <taxon>Spermatophyta</taxon>
        <taxon>Magnoliopsida</taxon>
        <taxon>eudicotyledons</taxon>
        <taxon>Gunneridae</taxon>
        <taxon>Pentapetalae</taxon>
        <taxon>rosids</taxon>
        <taxon>fabids</taxon>
        <taxon>Fagales</taxon>
        <taxon>Fagaceae</taxon>
        <taxon>Quercus</taxon>
    </lineage>
</organism>
<keyword evidence="3" id="KW-0347">Helicase</keyword>
<dbReference type="GO" id="GO:0005634">
    <property type="term" value="C:nucleus"/>
    <property type="evidence" value="ECO:0007669"/>
    <property type="project" value="TreeGrafter"/>
</dbReference>
<dbReference type="PANTHER" id="PTHR45626">
    <property type="entry name" value="TRANSCRIPTION TERMINATION FACTOR 2-RELATED"/>
    <property type="match status" value="1"/>
</dbReference>
<dbReference type="GO" id="GO:0005524">
    <property type="term" value="F:ATP binding"/>
    <property type="evidence" value="ECO:0007669"/>
    <property type="project" value="UniProtKB-KW"/>
</dbReference>
<evidence type="ECO:0000256" key="2">
    <source>
        <dbReference type="ARBA" id="ARBA00022801"/>
    </source>
</evidence>
<dbReference type="Gene3D" id="3.40.50.10810">
    <property type="entry name" value="Tandem AAA-ATPase domain"/>
    <property type="match status" value="1"/>
</dbReference>
<keyword evidence="7" id="KW-1185">Reference proteome</keyword>
<dbReference type="AlphaFoldDB" id="A0A7N2MVI5"/>
<protein>
    <recommendedName>
        <fullName evidence="5">SNF2 N-terminal domain-containing protein</fullName>
    </recommendedName>
</protein>
<dbReference type="Gramene" id="QL11p004347:mrna">
    <property type="protein sequence ID" value="QL11p004347:mrna"/>
    <property type="gene ID" value="QL11p004347"/>
</dbReference>
<dbReference type="PANTHER" id="PTHR45626:SF17">
    <property type="entry name" value="HELICASE-LIKE TRANSCRIPTION FACTOR"/>
    <property type="match status" value="1"/>
</dbReference>
<keyword evidence="2" id="KW-0378">Hydrolase</keyword>